<accession>A0A9W8E2V5</accession>
<feature type="transmembrane region" description="Helical" evidence="7">
    <location>
        <begin position="147"/>
        <end position="171"/>
    </location>
</feature>
<feature type="transmembrane region" description="Helical" evidence="7">
    <location>
        <begin position="220"/>
        <end position="244"/>
    </location>
</feature>
<dbReference type="Proteomes" id="UP001150925">
    <property type="component" value="Unassembled WGS sequence"/>
</dbReference>
<evidence type="ECO:0000256" key="4">
    <source>
        <dbReference type="ARBA" id="ARBA00022692"/>
    </source>
</evidence>
<keyword evidence="10" id="KW-1185">Reference proteome</keyword>
<keyword evidence="4 7" id="KW-0812">Transmembrane</keyword>
<dbReference type="PANTHER" id="PTHR43302">
    <property type="entry name" value="TRANSPORTER ARSB-RELATED"/>
    <property type="match status" value="1"/>
</dbReference>
<comment type="subcellular location">
    <subcellularLocation>
        <location evidence="1">Cell membrane</location>
        <topology evidence="1">Multi-pass membrane protein</topology>
    </subcellularLocation>
</comment>
<feature type="transmembrane region" description="Helical" evidence="7">
    <location>
        <begin position="265"/>
        <end position="283"/>
    </location>
</feature>
<dbReference type="Pfam" id="PF03600">
    <property type="entry name" value="CitMHS"/>
    <property type="match status" value="2"/>
</dbReference>
<evidence type="ECO:0000256" key="1">
    <source>
        <dbReference type="ARBA" id="ARBA00004651"/>
    </source>
</evidence>
<feature type="domain" description="Citrate transporter-like" evidence="8">
    <location>
        <begin position="61"/>
        <end position="319"/>
    </location>
</feature>
<keyword evidence="3" id="KW-1003">Cell membrane</keyword>
<name>A0A9W8E2V5_9FUNG</name>
<feature type="transmembrane region" description="Helical" evidence="7">
    <location>
        <begin position="57"/>
        <end position="78"/>
    </location>
</feature>
<keyword evidence="5 7" id="KW-1133">Transmembrane helix</keyword>
<evidence type="ECO:0000256" key="7">
    <source>
        <dbReference type="SAM" id="Phobius"/>
    </source>
</evidence>
<proteinExistence type="predicted"/>
<evidence type="ECO:0000256" key="3">
    <source>
        <dbReference type="ARBA" id="ARBA00022475"/>
    </source>
</evidence>
<keyword evidence="6 7" id="KW-0472">Membrane</keyword>
<evidence type="ECO:0000259" key="8">
    <source>
        <dbReference type="Pfam" id="PF03600"/>
    </source>
</evidence>
<gene>
    <name evidence="9" type="ORF">IWQ62_002273</name>
</gene>
<feature type="transmembrane region" description="Helical" evidence="7">
    <location>
        <begin position="506"/>
        <end position="531"/>
    </location>
</feature>
<evidence type="ECO:0000256" key="5">
    <source>
        <dbReference type="ARBA" id="ARBA00022989"/>
    </source>
</evidence>
<dbReference type="EMBL" id="JANBPY010000461">
    <property type="protein sequence ID" value="KAJ1966749.1"/>
    <property type="molecule type" value="Genomic_DNA"/>
</dbReference>
<dbReference type="GO" id="GO:0015105">
    <property type="term" value="F:arsenite transmembrane transporter activity"/>
    <property type="evidence" value="ECO:0007669"/>
    <property type="project" value="InterPro"/>
</dbReference>
<dbReference type="OrthoDB" id="442352at2759"/>
<feature type="transmembrane region" description="Helical" evidence="7">
    <location>
        <begin position="14"/>
        <end position="36"/>
    </location>
</feature>
<reference evidence="9" key="1">
    <citation type="submission" date="2022-07" db="EMBL/GenBank/DDBJ databases">
        <title>Phylogenomic reconstructions and comparative analyses of Kickxellomycotina fungi.</title>
        <authorList>
            <person name="Reynolds N.K."/>
            <person name="Stajich J.E."/>
            <person name="Barry K."/>
            <person name="Grigoriev I.V."/>
            <person name="Crous P."/>
            <person name="Smith M.E."/>
        </authorList>
    </citation>
    <scope>NUCLEOTIDE SEQUENCE</scope>
    <source>
        <strain evidence="9">RSA 1196</strain>
    </source>
</reference>
<comment type="caution">
    <text evidence="9">The sequence shown here is derived from an EMBL/GenBank/DDBJ whole genome shotgun (WGS) entry which is preliminary data.</text>
</comment>
<evidence type="ECO:0000256" key="6">
    <source>
        <dbReference type="ARBA" id="ARBA00023136"/>
    </source>
</evidence>
<dbReference type="GO" id="GO:0005886">
    <property type="term" value="C:plasma membrane"/>
    <property type="evidence" value="ECO:0007669"/>
    <property type="project" value="UniProtKB-SubCell"/>
</dbReference>
<feature type="domain" description="Citrate transporter-like" evidence="8">
    <location>
        <begin position="453"/>
        <end position="536"/>
    </location>
</feature>
<evidence type="ECO:0000256" key="2">
    <source>
        <dbReference type="ARBA" id="ARBA00022448"/>
    </source>
</evidence>
<protein>
    <recommendedName>
        <fullName evidence="8">Citrate transporter-like domain-containing protein</fullName>
    </recommendedName>
</protein>
<sequence>MATSSPPELNYKSWLTLVTFLVVVYFVARPLTLTIQPSYLFHRISHPCSKTVKRSGWSFRITLGITSAPFLGVGLLWATQCLGWSDILRSIKGTEELVPYAVVILVFALAYICISLDLTGLLAYLAIRLAQRGKDNPRRLYASFYTLALVLAMFTSNDVVILTLTPILVYLCRSVETNPVPFLMAEFVAANTASIALYVGNPTNIVVAQAYKVSFFVYSAWMLLPCLASALVSFGVLMVVMCVRPSVQWNSPDQVDPRMLLTKPWSAKFGIALLAICLITLMVTSVWHVPVWLISLPFAAVLLLWDGVTDWYHTAHVDYCGTSPEYVPARLFTDTWAPCSPALDSSKSRRYASISLPNLLNTDTPLSQHSTSTDLDLSKGLGGSHPTITSPTHGGYISPSATDPLPRATPKAATLAAIPVGDIHQQPPSRISPCRRSPWIWQWLREKRKYVQIRFPTVQAIAQRLPWNIAVFTLSMFAIVEALGLTGWTPRMAQWLIPLVPSLVPAIYAVGLLSTLACNILNNLPMTILFVNILRDPAFVNSVDETVRRGCFFALVIGSNLGANLTFVGSLAGLIFKRLLTKHHSPLPNRTFIGWNLLILPFSLAAACSVLLVELKIMDH</sequence>
<dbReference type="InterPro" id="IPR004680">
    <property type="entry name" value="Cit_transptr-like_dom"/>
</dbReference>
<feature type="transmembrane region" description="Helical" evidence="7">
    <location>
        <begin position="98"/>
        <end position="127"/>
    </location>
</feature>
<feature type="transmembrane region" description="Helical" evidence="7">
    <location>
        <begin position="552"/>
        <end position="572"/>
    </location>
</feature>
<keyword evidence="2" id="KW-0813">Transport</keyword>
<dbReference type="PANTHER" id="PTHR43302:SF5">
    <property type="entry name" value="TRANSPORTER ARSB-RELATED"/>
    <property type="match status" value="1"/>
</dbReference>
<feature type="transmembrane region" description="Helical" evidence="7">
    <location>
        <begin position="592"/>
        <end position="613"/>
    </location>
</feature>
<organism evidence="9 10">
    <name type="scientific">Dispira parvispora</name>
    <dbReference type="NCBI Taxonomy" id="1520584"/>
    <lineage>
        <taxon>Eukaryota</taxon>
        <taxon>Fungi</taxon>
        <taxon>Fungi incertae sedis</taxon>
        <taxon>Zoopagomycota</taxon>
        <taxon>Kickxellomycotina</taxon>
        <taxon>Dimargaritomycetes</taxon>
        <taxon>Dimargaritales</taxon>
        <taxon>Dimargaritaceae</taxon>
        <taxon>Dispira</taxon>
    </lineage>
</organism>
<evidence type="ECO:0000313" key="9">
    <source>
        <dbReference type="EMBL" id="KAJ1966749.1"/>
    </source>
</evidence>
<evidence type="ECO:0000313" key="10">
    <source>
        <dbReference type="Proteomes" id="UP001150925"/>
    </source>
</evidence>
<feature type="transmembrane region" description="Helical" evidence="7">
    <location>
        <begin position="465"/>
        <end position="486"/>
    </location>
</feature>
<dbReference type="AlphaFoldDB" id="A0A9W8E2V5"/>